<evidence type="ECO:0000313" key="1">
    <source>
        <dbReference type="EMBL" id="MVA98835.1"/>
    </source>
</evidence>
<reference evidence="1 2" key="1">
    <citation type="submission" date="2019-12" db="EMBL/GenBank/DDBJ databases">
        <title>Nitratireductor arenosus sp. nov., Isolated from sea sand, Jeju island, South Korea.</title>
        <authorList>
            <person name="Kim W."/>
        </authorList>
    </citation>
    <scope>NUCLEOTIDE SEQUENCE [LARGE SCALE GENOMIC DNA]</scope>
    <source>
        <strain evidence="1 2">CAU 1489</strain>
    </source>
</reference>
<dbReference type="Proteomes" id="UP000463224">
    <property type="component" value="Unassembled WGS sequence"/>
</dbReference>
<accession>A0A844QHR1</accession>
<gene>
    <name evidence="1" type="ORF">GN330_16430</name>
</gene>
<proteinExistence type="predicted"/>
<keyword evidence="2" id="KW-1185">Reference proteome</keyword>
<organism evidence="1 2">
    <name type="scientific">Nitratireductor arenosus</name>
    <dbReference type="NCBI Taxonomy" id="2682096"/>
    <lineage>
        <taxon>Bacteria</taxon>
        <taxon>Pseudomonadati</taxon>
        <taxon>Pseudomonadota</taxon>
        <taxon>Alphaproteobacteria</taxon>
        <taxon>Hyphomicrobiales</taxon>
        <taxon>Phyllobacteriaceae</taxon>
        <taxon>Nitratireductor</taxon>
    </lineage>
</organism>
<name>A0A844QHR1_9HYPH</name>
<comment type="caution">
    <text evidence="1">The sequence shown here is derived from an EMBL/GenBank/DDBJ whole genome shotgun (WGS) entry which is preliminary data.</text>
</comment>
<dbReference type="RefSeq" id="WP_156713816.1">
    <property type="nucleotide sequence ID" value="NZ_WPHG01000004.1"/>
</dbReference>
<dbReference type="AlphaFoldDB" id="A0A844QHR1"/>
<dbReference type="EMBL" id="WPHG01000004">
    <property type="protein sequence ID" value="MVA98835.1"/>
    <property type="molecule type" value="Genomic_DNA"/>
</dbReference>
<protein>
    <submittedName>
        <fullName evidence="1">Uncharacterized protein</fullName>
    </submittedName>
</protein>
<sequence>MLDYIRNALLFGLTIAVGYELLTRIPPPPEKTRVERMADIEAYCEEVRTGILRTSIVQPMCD</sequence>
<evidence type="ECO:0000313" key="2">
    <source>
        <dbReference type="Proteomes" id="UP000463224"/>
    </source>
</evidence>